<proteinExistence type="predicted"/>
<gene>
    <name evidence="1" type="ORF">LIN78_02085</name>
</gene>
<reference evidence="1" key="1">
    <citation type="submission" date="2021-10" db="EMBL/GenBank/DDBJ databases">
        <title>The complete genome sequence of Leeia sp. TBRC 13508.</title>
        <authorList>
            <person name="Charoenyingcharoen P."/>
            <person name="Yukphan P."/>
        </authorList>
    </citation>
    <scope>NUCLEOTIDE SEQUENCE</scope>
    <source>
        <strain evidence="1">TBRC 13508</strain>
    </source>
</reference>
<evidence type="ECO:0000313" key="2">
    <source>
        <dbReference type="Proteomes" id="UP001165395"/>
    </source>
</evidence>
<evidence type="ECO:0000313" key="1">
    <source>
        <dbReference type="EMBL" id="MCB6182344.1"/>
    </source>
</evidence>
<sequence>MKIAILPEPKVLTASFFTTIGLMNRVLRLLRENHCHILGKSVDGSGWEVKRNPWIAERIGLTRQIVDGEYLYWTRIEGVRVEYRMPLQGRKPTHLMCSICKRLYPVNKLPLITTPDLYKCYEAGCPVCGTGTLTEVLQ</sequence>
<accession>A0ABS8D2E7</accession>
<protein>
    <submittedName>
        <fullName evidence="1">Uncharacterized protein</fullName>
    </submittedName>
</protein>
<name>A0ABS8D2E7_9NEIS</name>
<dbReference type="RefSeq" id="WP_227177973.1">
    <property type="nucleotide sequence ID" value="NZ_JAJBZT010000001.1"/>
</dbReference>
<dbReference type="EMBL" id="JAJBZT010000001">
    <property type="protein sequence ID" value="MCB6182344.1"/>
    <property type="molecule type" value="Genomic_DNA"/>
</dbReference>
<comment type="caution">
    <text evidence="1">The sequence shown here is derived from an EMBL/GenBank/DDBJ whole genome shotgun (WGS) entry which is preliminary data.</text>
</comment>
<organism evidence="1 2">
    <name type="scientific">Leeia speluncae</name>
    <dbReference type="NCBI Taxonomy" id="2884804"/>
    <lineage>
        <taxon>Bacteria</taxon>
        <taxon>Pseudomonadati</taxon>
        <taxon>Pseudomonadota</taxon>
        <taxon>Betaproteobacteria</taxon>
        <taxon>Neisseriales</taxon>
        <taxon>Leeiaceae</taxon>
        <taxon>Leeia</taxon>
    </lineage>
</organism>
<dbReference type="Proteomes" id="UP001165395">
    <property type="component" value="Unassembled WGS sequence"/>
</dbReference>
<keyword evidence="2" id="KW-1185">Reference proteome</keyword>